<proteinExistence type="predicted"/>
<feature type="compositionally biased region" description="Acidic residues" evidence="1">
    <location>
        <begin position="131"/>
        <end position="140"/>
    </location>
</feature>
<protein>
    <submittedName>
        <fullName evidence="2">Uncharacterized protein</fullName>
    </submittedName>
</protein>
<evidence type="ECO:0000313" key="2">
    <source>
        <dbReference type="EMBL" id="KAG6491016.1"/>
    </source>
</evidence>
<organism evidence="2 3">
    <name type="scientific">Zingiber officinale</name>
    <name type="common">Ginger</name>
    <name type="synonym">Amomum zingiber</name>
    <dbReference type="NCBI Taxonomy" id="94328"/>
    <lineage>
        <taxon>Eukaryota</taxon>
        <taxon>Viridiplantae</taxon>
        <taxon>Streptophyta</taxon>
        <taxon>Embryophyta</taxon>
        <taxon>Tracheophyta</taxon>
        <taxon>Spermatophyta</taxon>
        <taxon>Magnoliopsida</taxon>
        <taxon>Liliopsida</taxon>
        <taxon>Zingiberales</taxon>
        <taxon>Zingiberaceae</taxon>
        <taxon>Zingiber</taxon>
    </lineage>
</organism>
<feature type="region of interest" description="Disordered" evidence="1">
    <location>
        <begin position="111"/>
        <end position="140"/>
    </location>
</feature>
<dbReference type="PANTHER" id="PTHR26312">
    <property type="entry name" value="TETRATRICOPEPTIDE REPEAT PROTEIN 5"/>
    <property type="match status" value="1"/>
</dbReference>
<dbReference type="PANTHER" id="PTHR26312:SF132">
    <property type="entry name" value="OS01G0855200 PROTEIN"/>
    <property type="match status" value="1"/>
</dbReference>
<evidence type="ECO:0000256" key="1">
    <source>
        <dbReference type="SAM" id="MobiDB-lite"/>
    </source>
</evidence>
<reference evidence="2 3" key="1">
    <citation type="submission" date="2020-08" db="EMBL/GenBank/DDBJ databases">
        <title>Plant Genome Project.</title>
        <authorList>
            <person name="Zhang R.-G."/>
        </authorList>
    </citation>
    <scope>NUCLEOTIDE SEQUENCE [LARGE SCALE GENOMIC DNA]</scope>
    <source>
        <tissue evidence="2">Rhizome</tissue>
    </source>
</reference>
<feature type="compositionally biased region" description="Basic and acidic residues" evidence="1">
    <location>
        <begin position="400"/>
        <end position="409"/>
    </location>
</feature>
<evidence type="ECO:0000313" key="3">
    <source>
        <dbReference type="Proteomes" id="UP000734854"/>
    </source>
</evidence>
<dbReference type="OrthoDB" id="1924189at2759"/>
<sequence length="602" mass="68040">MHFRLFRPNHPSRYAFSPFLPTHHHVNSASPAPFLLFRRRFQLSRSITFMDLQIVGNFYVSPIRPSPSPPSQANPAFRTAGVRRCDHVLVRPSPFPGPRLLRVRSVELLRPRGRQGGSQPLRRVCSASFEPSDDDEDEDEDLIRRIEDLAIELRMEKGQGGREELEREKKTYFYTAAQKKPVPSPSVDSPPPLPFHPDSSSPAHSQWLHPSPWPRFPPHPPEYWSNLTVPACVEKNANGLRIPMSLRFIQLKKRFDEGWFCGAGETACCSMKRAFSSMVFMLQELQTYALQLREVLPCENHPEIIPRLHRNLNHSFVWLFQQIFYATPTLMVSVMLLLANFTVYSMDCFNIATATTLIDIVEEDELGDDHLRDRSSLEPFASIGRGGGGHPRPASAGSTDDGRSDHELPSHPANFLPEDEGGVGVPSEATPASEVTVLWERFLEEFAKLQATTRHEALMDPETLRSMVAPVSVELQAEEQPNLLHTEMMYEQALSQDPNNALLLSNFAQFLFLVLRQHDRAEESFLKAMKVAPGDAETLSRYATFLWVARKDLSAAEETFLGAIEAEPENTVHRANYAHFLWSTGGEDTCYPLAYDVNVGLQ</sequence>
<accession>A0A8J5FSF9</accession>
<gene>
    <name evidence="2" type="ORF">ZIOFF_052348</name>
</gene>
<comment type="caution">
    <text evidence="2">The sequence shown here is derived from an EMBL/GenBank/DDBJ whole genome shotgun (WGS) entry which is preliminary data.</text>
</comment>
<keyword evidence="3" id="KW-1185">Reference proteome</keyword>
<feature type="compositionally biased region" description="Pro residues" evidence="1">
    <location>
        <begin position="182"/>
        <end position="195"/>
    </location>
</feature>
<name>A0A8J5FSF9_ZINOF</name>
<dbReference type="EMBL" id="JACMSC010000014">
    <property type="protein sequence ID" value="KAG6491016.1"/>
    <property type="molecule type" value="Genomic_DNA"/>
</dbReference>
<feature type="region of interest" description="Disordered" evidence="1">
    <location>
        <begin position="378"/>
        <end position="428"/>
    </location>
</feature>
<dbReference type="AlphaFoldDB" id="A0A8J5FSF9"/>
<feature type="region of interest" description="Disordered" evidence="1">
    <location>
        <begin position="178"/>
        <end position="208"/>
    </location>
</feature>
<dbReference type="Proteomes" id="UP000734854">
    <property type="component" value="Unassembled WGS sequence"/>
</dbReference>